<dbReference type="InterPro" id="IPR003764">
    <property type="entry name" value="GlcNAc_6-P_deAcase"/>
</dbReference>
<dbReference type="PIRSF" id="PIRSF038994">
    <property type="entry name" value="NagA"/>
    <property type="match status" value="1"/>
</dbReference>
<dbReference type="EC" id="3.5.1.25" evidence="10"/>
<feature type="active site" description="Proton donor/acceptor" evidence="6">
    <location>
        <position position="286"/>
    </location>
</feature>
<keyword evidence="3 5" id="KW-0378">Hydrolase</keyword>
<dbReference type="CDD" id="cd00854">
    <property type="entry name" value="NagA"/>
    <property type="match status" value="1"/>
</dbReference>
<keyword evidence="11" id="KW-1185">Reference proteome</keyword>
<feature type="binding site" evidence="8">
    <location>
        <position position="208"/>
    </location>
    <ligand>
        <name>Zn(2+)</name>
        <dbReference type="ChEBI" id="CHEBI:29105"/>
    </ligand>
</feature>
<keyword evidence="2 8" id="KW-0479">Metal-binding</keyword>
<dbReference type="InterPro" id="IPR011059">
    <property type="entry name" value="Metal-dep_hydrolase_composite"/>
</dbReference>
<dbReference type="InterPro" id="IPR032466">
    <property type="entry name" value="Metal_Hydrolase"/>
</dbReference>
<comment type="similarity">
    <text evidence="1 5">Belongs to the metallo-dependent hydrolases superfamily. NagA family.</text>
</comment>
<organism evidence="10 11">
    <name type="scientific">Leucobacter exalbidus</name>
    <dbReference type="NCBI Taxonomy" id="662960"/>
    <lineage>
        <taxon>Bacteria</taxon>
        <taxon>Bacillati</taxon>
        <taxon>Actinomycetota</taxon>
        <taxon>Actinomycetes</taxon>
        <taxon>Micrococcales</taxon>
        <taxon>Microbacteriaceae</taxon>
        <taxon>Leucobacter</taxon>
    </lineage>
</organism>
<dbReference type="Pfam" id="PF01979">
    <property type="entry name" value="Amidohydro_1"/>
    <property type="match status" value="1"/>
</dbReference>
<name>A0A940PPW1_9MICO</name>
<dbReference type="EMBL" id="JAFIDA010000001">
    <property type="protein sequence ID" value="MBP1326980.1"/>
    <property type="molecule type" value="Genomic_DNA"/>
</dbReference>
<evidence type="ECO:0000313" key="11">
    <source>
        <dbReference type="Proteomes" id="UP000675163"/>
    </source>
</evidence>
<dbReference type="GO" id="GO:0006046">
    <property type="term" value="P:N-acetylglucosamine catabolic process"/>
    <property type="evidence" value="ECO:0007669"/>
    <property type="project" value="TreeGrafter"/>
</dbReference>
<feature type="binding site" evidence="8">
    <location>
        <position position="229"/>
    </location>
    <ligand>
        <name>Zn(2+)</name>
        <dbReference type="ChEBI" id="CHEBI:29105"/>
    </ligand>
</feature>
<dbReference type="NCBIfam" id="TIGR00221">
    <property type="entry name" value="nagA"/>
    <property type="match status" value="1"/>
</dbReference>
<feature type="binding site" evidence="7">
    <location>
        <position position="264"/>
    </location>
    <ligand>
        <name>substrate</name>
    </ligand>
</feature>
<proteinExistence type="inferred from homology"/>
<feature type="binding site" evidence="7">
    <location>
        <begin position="320"/>
        <end position="322"/>
    </location>
    <ligand>
        <name>substrate</name>
    </ligand>
</feature>
<evidence type="ECO:0000256" key="2">
    <source>
        <dbReference type="ARBA" id="ARBA00022723"/>
    </source>
</evidence>
<evidence type="ECO:0000256" key="1">
    <source>
        <dbReference type="ARBA" id="ARBA00010716"/>
    </source>
</evidence>
<dbReference type="Proteomes" id="UP000675163">
    <property type="component" value="Unassembled WGS sequence"/>
</dbReference>
<sequence length="394" mass="39605">MAATATVIHSARLLTGHEEIADAWVLLSDGIITARGSGSGWRDALAAVPGGGAEPAIDVVDAAGLTLLPGFIDMHCHGAAGVAYDDPDQAEIERALALHRSHGTTRSVLSLVTAPVDALVTQVAHIAELTGQGLGVLGSHLEGPFLADEFRGAHDPTMLCSADAASIDRLVAAGAGTLRQVTLAPELDGGMAAIERFVAAGVIVAVGHTATDYAGARAAFAAGASVLTHAFNGMRGIHHRAPGPVVAAMAEPQVTLELINDGVHVHPDVVAMAFAGAPGRVALITDAMAATGCSDGPYLLGSLEVDVLDGVARLAGGGSIAGSTLTLDRALLHAVQGCGVPEQQAVAALTSVPARALGLADRFGDLAVGYAADAVLVDVDFTVISVWADGARAV</sequence>
<evidence type="ECO:0000259" key="9">
    <source>
        <dbReference type="Pfam" id="PF01979"/>
    </source>
</evidence>
<feature type="binding site" evidence="7">
    <location>
        <position position="240"/>
    </location>
    <ligand>
        <name>substrate</name>
    </ligand>
</feature>
<dbReference type="Gene3D" id="2.30.40.10">
    <property type="entry name" value="Urease, subunit C, domain 1"/>
    <property type="match status" value="1"/>
</dbReference>
<dbReference type="InterPro" id="IPR006680">
    <property type="entry name" value="Amidohydro-rel"/>
</dbReference>
<evidence type="ECO:0000256" key="4">
    <source>
        <dbReference type="ARBA" id="ARBA00023277"/>
    </source>
</evidence>
<evidence type="ECO:0000256" key="6">
    <source>
        <dbReference type="PIRSR" id="PIRSR038994-1"/>
    </source>
</evidence>
<accession>A0A940PPW1</accession>
<evidence type="ECO:0000256" key="8">
    <source>
        <dbReference type="PIRSR" id="PIRSR038994-3"/>
    </source>
</evidence>
<comment type="cofactor">
    <cofactor evidence="8">
        <name>a divalent metal cation</name>
        <dbReference type="ChEBI" id="CHEBI:60240"/>
    </cofactor>
    <text evidence="8">Binds 1 divalent metal cation per subunit.</text>
</comment>
<keyword evidence="4 5" id="KW-0119">Carbohydrate metabolism</keyword>
<feature type="binding site" evidence="7">
    <location>
        <position position="153"/>
    </location>
    <ligand>
        <name>substrate</name>
    </ligand>
</feature>
<comment type="caution">
    <text evidence="10">The sequence shown here is derived from an EMBL/GenBank/DDBJ whole genome shotgun (WGS) entry which is preliminary data.</text>
</comment>
<dbReference type="PANTHER" id="PTHR11113">
    <property type="entry name" value="N-ACETYLGLUCOSAMINE-6-PHOSPHATE DEACETYLASE"/>
    <property type="match status" value="1"/>
</dbReference>
<dbReference type="Gene3D" id="3.20.20.140">
    <property type="entry name" value="Metal-dependent hydrolases"/>
    <property type="match status" value="1"/>
</dbReference>
<dbReference type="SUPFAM" id="SSF51338">
    <property type="entry name" value="Composite domain of metallo-dependent hydrolases"/>
    <property type="match status" value="1"/>
</dbReference>
<dbReference type="SUPFAM" id="SSF51556">
    <property type="entry name" value="Metallo-dependent hydrolases"/>
    <property type="match status" value="1"/>
</dbReference>
<gene>
    <name evidence="10" type="ORF">JOF28_002212</name>
</gene>
<evidence type="ECO:0000256" key="5">
    <source>
        <dbReference type="PIRNR" id="PIRNR038994"/>
    </source>
</evidence>
<dbReference type="AlphaFoldDB" id="A0A940PPW1"/>
<dbReference type="PANTHER" id="PTHR11113:SF14">
    <property type="entry name" value="N-ACETYLGLUCOSAMINE-6-PHOSPHATE DEACETYLASE"/>
    <property type="match status" value="1"/>
</dbReference>
<dbReference type="RefSeq" id="WP_209705800.1">
    <property type="nucleotide sequence ID" value="NZ_JAFIDA010000001.1"/>
</dbReference>
<evidence type="ECO:0000256" key="7">
    <source>
        <dbReference type="PIRSR" id="PIRSR038994-2"/>
    </source>
</evidence>
<protein>
    <submittedName>
        <fullName evidence="10">N-acetylglucosamine-6-phosphate deacetylase</fullName>
        <ecNumber evidence="10">3.5.1.25</ecNumber>
    </submittedName>
</protein>
<dbReference type="GO" id="GO:0008448">
    <property type="term" value="F:N-acetylglucosamine-6-phosphate deacetylase activity"/>
    <property type="evidence" value="ECO:0007669"/>
    <property type="project" value="UniProtKB-EC"/>
</dbReference>
<feature type="binding site" evidence="7">
    <location>
        <begin position="232"/>
        <end position="233"/>
    </location>
    <ligand>
        <name>substrate</name>
    </ligand>
</feature>
<evidence type="ECO:0000313" key="10">
    <source>
        <dbReference type="EMBL" id="MBP1326980.1"/>
    </source>
</evidence>
<evidence type="ECO:0000256" key="3">
    <source>
        <dbReference type="ARBA" id="ARBA00022801"/>
    </source>
</evidence>
<dbReference type="GO" id="GO:0046872">
    <property type="term" value="F:metal ion binding"/>
    <property type="evidence" value="ECO:0007669"/>
    <property type="project" value="UniProtKB-KW"/>
</dbReference>
<feature type="binding site" evidence="8">
    <location>
        <position position="142"/>
    </location>
    <ligand>
        <name>Zn(2+)</name>
        <dbReference type="ChEBI" id="CHEBI:29105"/>
    </ligand>
</feature>
<feature type="domain" description="Amidohydrolase-related" evidence="9">
    <location>
        <begin position="66"/>
        <end position="390"/>
    </location>
</feature>
<reference evidence="10" key="1">
    <citation type="submission" date="2021-02" db="EMBL/GenBank/DDBJ databases">
        <title>Sequencing the genomes of 1000 actinobacteria strains.</title>
        <authorList>
            <person name="Klenk H.-P."/>
        </authorList>
    </citation>
    <scope>NUCLEOTIDE SEQUENCE</scope>
    <source>
        <strain evidence="10">DSM 22850</strain>
    </source>
</reference>